<keyword evidence="3" id="KW-1185">Reference proteome</keyword>
<comment type="caution">
    <text evidence="2">The sequence shown here is derived from an EMBL/GenBank/DDBJ whole genome shotgun (WGS) entry which is preliminary data.</text>
</comment>
<accession>A0AAV1L7D9</accession>
<organism evidence="2 3">
    <name type="scientific">Parnassius mnemosyne</name>
    <name type="common">clouded apollo</name>
    <dbReference type="NCBI Taxonomy" id="213953"/>
    <lineage>
        <taxon>Eukaryota</taxon>
        <taxon>Metazoa</taxon>
        <taxon>Ecdysozoa</taxon>
        <taxon>Arthropoda</taxon>
        <taxon>Hexapoda</taxon>
        <taxon>Insecta</taxon>
        <taxon>Pterygota</taxon>
        <taxon>Neoptera</taxon>
        <taxon>Endopterygota</taxon>
        <taxon>Lepidoptera</taxon>
        <taxon>Glossata</taxon>
        <taxon>Ditrysia</taxon>
        <taxon>Papilionoidea</taxon>
        <taxon>Papilionidae</taxon>
        <taxon>Parnassiinae</taxon>
        <taxon>Parnassini</taxon>
        <taxon>Parnassius</taxon>
        <taxon>Driopa</taxon>
    </lineage>
</organism>
<gene>
    <name evidence="2" type="ORF">PARMNEM_LOCUS11594</name>
</gene>
<dbReference type="PANTHER" id="PTHR34239">
    <property type="entry name" value="APPLE DOMAIN-CONTAINING PROTEIN"/>
    <property type="match status" value="1"/>
</dbReference>
<dbReference type="Proteomes" id="UP001314205">
    <property type="component" value="Unassembled WGS sequence"/>
</dbReference>
<reference evidence="2 3" key="1">
    <citation type="submission" date="2023-11" db="EMBL/GenBank/DDBJ databases">
        <authorList>
            <person name="Hedman E."/>
            <person name="Englund M."/>
            <person name="Stromberg M."/>
            <person name="Nyberg Akerstrom W."/>
            <person name="Nylinder S."/>
            <person name="Jareborg N."/>
            <person name="Kallberg Y."/>
            <person name="Kronander E."/>
        </authorList>
    </citation>
    <scope>NUCLEOTIDE SEQUENCE [LARGE SCALE GENOMIC DNA]</scope>
</reference>
<protein>
    <submittedName>
        <fullName evidence="2">Uncharacterized protein</fullName>
    </submittedName>
</protein>
<proteinExistence type="predicted"/>
<dbReference type="AlphaFoldDB" id="A0AAV1L7D9"/>
<sequence>MPKRRKEDIERDLQRYYRKIRKLEEKQRSRCPTTPSEYDNFVETQGPNTTEVAETKEQHMPCNVDKEAEVLDPEVLLILVDPVVKKQTFGPDISDNLASRWTPILRKGLNKEDKESITKLYQIPANCDLLLAPTLNPEIGTAITEMAKNRDKKIEFFQQQLGIGLTALGRAMSLVLKDKGEKMQIIKNLNDAARILTDLHFNETQTRKKLITPTLDKSFLNVIKDVDHDEFLYGRNLSEKIKAVKIIEKSSQSIKKADYNMNKNVYSQTSQHKSNKQGNFSGPPRTQQRFAPATRSTARGRYKKPMLPIRRTGATALPLQSKDVKSRVQK</sequence>
<name>A0AAV1L7D9_9NEOP</name>
<evidence type="ECO:0000313" key="2">
    <source>
        <dbReference type="EMBL" id="CAK1591341.1"/>
    </source>
</evidence>
<feature type="region of interest" description="Disordered" evidence="1">
    <location>
        <begin position="266"/>
        <end position="330"/>
    </location>
</feature>
<dbReference type="PANTHER" id="PTHR34239:SF2">
    <property type="entry name" value="TRANSPOSABLE ELEMENT P TRANSPOSASE_THAP9 CONSERVED DOMAIN-CONTAINING PROTEIN"/>
    <property type="match status" value="1"/>
</dbReference>
<dbReference type="EMBL" id="CAVLGL010000086">
    <property type="protein sequence ID" value="CAK1591341.1"/>
    <property type="molecule type" value="Genomic_DNA"/>
</dbReference>
<feature type="compositionally biased region" description="Polar residues" evidence="1">
    <location>
        <begin position="266"/>
        <end position="297"/>
    </location>
</feature>
<evidence type="ECO:0000313" key="3">
    <source>
        <dbReference type="Proteomes" id="UP001314205"/>
    </source>
</evidence>
<evidence type="ECO:0000256" key="1">
    <source>
        <dbReference type="SAM" id="MobiDB-lite"/>
    </source>
</evidence>